<comment type="subcellular location">
    <subcellularLocation>
        <location evidence="2">Cytoplasm</location>
    </subcellularLocation>
</comment>
<reference evidence="3 4" key="1">
    <citation type="submission" date="2020-02" db="EMBL/GenBank/DDBJ databases">
        <title>Characterization of phylogenetic diversity of novel bifidobacterial species isolated in Czech ZOOs.</title>
        <authorList>
            <person name="Lugli G.A."/>
            <person name="Vera N.B."/>
            <person name="Ventura M."/>
        </authorList>
    </citation>
    <scope>NUCLEOTIDE SEQUENCE [LARGE SCALE GENOMIC DNA]</scope>
    <source>
        <strain evidence="3 4">DSM 109958</strain>
    </source>
</reference>
<keyword evidence="4" id="KW-1185">Reference proteome</keyword>
<accession>A0A7Y0F4F0</accession>
<dbReference type="Pfam" id="PF03932">
    <property type="entry name" value="CutC"/>
    <property type="match status" value="1"/>
</dbReference>
<dbReference type="PANTHER" id="PTHR12598:SF0">
    <property type="entry name" value="COPPER HOMEOSTASIS PROTEIN CUTC HOMOLOG"/>
    <property type="match status" value="1"/>
</dbReference>
<dbReference type="EMBL" id="JAAIIH010000012">
    <property type="protein sequence ID" value="NMN00872.1"/>
    <property type="molecule type" value="Genomic_DNA"/>
</dbReference>
<gene>
    <name evidence="2" type="primary">cutC</name>
    <name evidence="3" type="ORF">G1C96_1453</name>
</gene>
<name>A0A7Y0F4F0_9BIFI</name>
<organism evidence="3 4">
    <name type="scientific">Bifidobacterium moraviense</name>
    <dbReference type="NCBI Taxonomy" id="2675323"/>
    <lineage>
        <taxon>Bacteria</taxon>
        <taxon>Bacillati</taxon>
        <taxon>Actinomycetota</taxon>
        <taxon>Actinomycetes</taxon>
        <taxon>Bifidobacteriales</taxon>
        <taxon>Bifidobacteriaceae</taxon>
        <taxon>Bifidobacterium</taxon>
    </lineage>
</organism>
<sequence length="264" mass="28144">MNTTDRFSDAQAQYNGSAPRVEIVVQDVDGAKIAREEGADRIELCMAMGATGGITPSFGLIQLCSHVGVRLGVQARIRPRGGNYVYDDEEKRVMLADVRSTILAGASGVVVGALDRHNNIDLAFAKRLYDAAKDEGARCARNVSVTFNRAFDMVSDPFGTLDALVGIGYTRVLTSGGTDRVEDGLGRLHDLVCHAAGRIDVMAVGHITPDLVHPVLNTGVPSIHLSARCIIASDGGPGGSGDDPIIERTDRDWVRAVVRAAHNR</sequence>
<proteinExistence type="inferred from homology"/>
<evidence type="ECO:0000256" key="2">
    <source>
        <dbReference type="HAMAP-Rule" id="MF_00795"/>
    </source>
</evidence>
<dbReference type="HAMAP" id="MF_00795">
    <property type="entry name" value="CutC"/>
    <property type="match status" value="1"/>
</dbReference>
<dbReference type="PANTHER" id="PTHR12598">
    <property type="entry name" value="COPPER HOMEOSTASIS PROTEIN CUTC"/>
    <property type="match status" value="1"/>
</dbReference>
<dbReference type="GO" id="GO:0005737">
    <property type="term" value="C:cytoplasm"/>
    <property type="evidence" value="ECO:0007669"/>
    <property type="project" value="UniProtKB-SubCell"/>
</dbReference>
<evidence type="ECO:0000256" key="1">
    <source>
        <dbReference type="ARBA" id="ARBA00007768"/>
    </source>
</evidence>
<comment type="caution">
    <text evidence="2">Once thought to be involved in copper homeostasis, experiments in E.coli have shown this is not the case.</text>
</comment>
<dbReference type="AlphaFoldDB" id="A0A7Y0F4F0"/>
<comment type="similarity">
    <text evidence="1 2">Belongs to the CutC family.</text>
</comment>
<evidence type="ECO:0000313" key="3">
    <source>
        <dbReference type="EMBL" id="NMN00872.1"/>
    </source>
</evidence>
<dbReference type="Gene3D" id="3.20.20.380">
    <property type="entry name" value="Copper homeostasis (CutC) domain"/>
    <property type="match status" value="1"/>
</dbReference>
<keyword evidence="2" id="KW-0963">Cytoplasm</keyword>
<comment type="caution">
    <text evidence="3">The sequence shown here is derived from an EMBL/GenBank/DDBJ whole genome shotgun (WGS) entry which is preliminary data.</text>
</comment>
<dbReference type="GO" id="GO:0005507">
    <property type="term" value="F:copper ion binding"/>
    <property type="evidence" value="ECO:0007669"/>
    <property type="project" value="TreeGrafter"/>
</dbReference>
<evidence type="ECO:0000313" key="4">
    <source>
        <dbReference type="Proteomes" id="UP000588277"/>
    </source>
</evidence>
<protein>
    <recommendedName>
        <fullName evidence="2">PF03932 family protein CutC</fullName>
    </recommendedName>
</protein>
<dbReference type="InterPro" id="IPR036822">
    <property type="entry name" value="CutC-like_dom_sf"/>
</dbReference>
<dbReference type="RefSeq" id="WP_169275961.1">
    <property type="nucleotide sequence ID" value="NZ_JAAIIH010000012.1"/>
</dbReference>
<dbReference type="Proteomes" id="UP000588277">
    <property type="component" value="Unassembled WGS sequence"/>
</dbReference>
<dbReference type="InterPro" id="IPR005627">
    <property type="entry name" value="CutC-like"/>
</dbReference>
<dbReference type="SUPFAM" id="SSF110395">
    <property type="entry name" value="CutC-like"/>
    <property type="match status" value="1"/>
</dbReference>